<evidence type="ECO:0000256" key="1">
    <source>
        <dbReference type="SAM" id="Coils"/>
    </source>
</evidence>
<sequence length="185" mass="21890">MSLEKVYDYFHHYDSKTYQVVACMGNEPSEQDIEDFEKLYQISLPDDFREFTMSPLGGLYMEVREELWPRAKAFDVAPFWTFCRGIKVYGIANEIPDFLDIRLKTKELHELGFVDYIPFLSIIGDGDVIFCFDKNNHIVALDWYSSGEAEELDSDFSDLLLKQIQELEERKNRMLERIEKQKKEK</sequence>
<name>A0A1X1J1K4_STROR</name>
<organism evidence="3 4">
    <name type="scientific">Streptococcus oralis subsp. dentisani</name>
    <dbReference type="NCBI Taxonomy" id="1458253"/>
    <lineage>
        <taxon>Bacteria</taxon>
        <taxon>Bacillati</taxon>
        <taxon>Bacillota</taxon>
        <taxon>Bacilli</taxon>
        <taxon>Lactobacillales</taxon>
        <taxon>Streptococcaceae</taxon>
        <taxon>Streptococcus</taxon>
    </lineage>
</organism>
<feature type="coiled-coil region" evidence="1">
    <location>
        <begin position="157"/>
        <end position="184"/>
    </location>
</feature>
<proteinExistence type="predicted"/>
<accession>A0A1X1J1K4</accession>
<dbReference type="EMBL" id="NCUY01000029">
    <property type="protein sequence ID" value="ORO79262.1"/>
    <property type="molecule type" value="Genomic_DNA"/>
</dbReference>
<dbReference type="Proteomes" id="UP000193326">
    <property type="component" value="Unassembled WGS sequence"/>
</dbReference>
<dbReference type="SUPFAM" id="SSF160631">
    <property type="entry name" value="SMI1/KNR4-like"/>
    <property type="match status" value="1"/>
</dbReference>
<keyword evidence="1" id="KW-0175">Coiled coil</keyword>
<evidence type="ECO:0000313" key="4">
    <source>
        <dbReference type="Proteomes" id="UP000193326"/>
    </source>
</evidence>
<dbReference type="OrthoDB" id="9805586at2"/>
<gene>
    <name evidence="3" type="ORF">B7707_01390</name>
</gene>
<feature type="domain" description="Knr4/Smi1-like" evidence="2">
    <location>
        <begin position="27"/>
        <end position="162"/>
    </location>
</feature>
<dbReference type="AlphaFoldDB" id="A0A1X1J1K4"/>
<dbReference type="Pfam" id="PF09346">
    <property type="entry name" value="SMI1_KNR4"/>
    <property type="match status" value="1"/>
</dbReference>
<dbReference type="InterPro" id="IPR018958">
    <property type="entry name" value="Knr4/Smi1-like_dom"/>
</dbReference>
<reference evidence="3 4" key="1">
    <citation type="journal article" date="2016" name="Eur. J. Clin. Microbiol. Infect. Dis.">
        <title>Whole genome sequencing as a tool for phylogenetic analysis of clinical strains of Mitis group streptococci.</title>
        <authorList>
            <person name="Rasmussen L.H."/>
            <person name="Dargis R."/>
            <person name="Hojholt K."/>
            <person name="Christensen J.J."/>
            <person name="Skovgaard O."/>
            <person name="Justesen U.S."/>
            <person name="Rosenvinge F.S."/>
            <person name="Moser C."/>
            <person name="Lukjancenko O."/>
            <person name="Rasmussen S."/>
            <person name="Nielsen X.C."/>
        </authorList>
    </citation>
    <scope>NUCLEOTIDE SEQUENCE [LARGE SCALE GENOMIC DNA]</scope>
    <source>
        <strain evidence="3 4">RH_70047_11</strain>
    </source>
</reference>
<comment type="caution">
    <text evidence="3">The sequence shown here is derived from an EMBL/GenBank/DDBJ whole genome shotgun (WGS) entry which is preliminary data.</text>
</comment>
<evidence type="ECO:0000259" key="2">
    <source>
        <dbReference type="SMART" id="SM00860"/>
    </source>
</evidence>
<evidence type="ECO:0000313" key="3">
    <source>
        <dbReference type="EMBL" id="ORO79262.1"/>
    </source>
</evidence>
<dbReference type="Gene3D" id="3.40.1580.10">
    <property type="entry name" value="SMI1/KNR4-like"/>
    <property type="match status" value="1"/>
</dbReference>
<dbReference type="InterPro" id="IPR037883">
    <property type="entry name" value="Knr4/Smi1-like_sf"/>
</dbReference>
<dbReference type="SMART" id="SM00860">
    <property type="entry name" value="SMI1_KNR4"/>
    <property type="match status" value="1"/>
</dbReference>
<dbReference type="RefSeq" id="WP_084945508.1">
    <property type="nucleotide sequence ID" value="NZ_NCUY01000029.1"/>
</dbReference>
<protein>
    <submittedName>
        <fullName evidence="3">SMI1/KNR4 family protein</fullName>
    </submittedName>
</protein>